<accession>A0A8H4PF36</accession>
<protein>
    <submittedName>
        <fullName evidence="1">Uncharacterized protein</fullName>
    </submittedName>
</protein>
<evidence type="ECO:0000313" key="1">
    <source>
        <dbReference type="EMBL" id="KAF4468648.1"/>
    </source>
</evidence>
<dbReference type="EMBL" id="JAADYS010000586">
    <property type="protein sequence ID" value="KAF4468648.1"/>
    <property type="molecule type" value="Genomic_DNA"/>
</dbReference>
<organism evidence="1 2">
    <name type="scientific">Fusarium albosuccineum</name>
    <dbReference type="NCBI Taxonomy" id="1237068"/>
    <lineage>
        <taxon>Eukaryota</taxon>
        <taxon>Fungi</taxon>
        <taxon>Dikarya</taxon>
        <taxon>Ascomycota</taxon>
        <taxon>Pezizomycotina</taxon>
        <taxon>Sordariomycetes</taxon>
        <taxon>Hypocreomycetidae</taxon>
        <taxon>Hypocreales</taxon>
        <taxon>Nectriaceae</taxon>
        <taxon>Fusarium</taxon>
        <taxon>Fusarium decemcellulare species complex</taxon>
    </lineage>
</organism>
<dbReference type="AlphaFoldDB" id="A0A8H4PF36"/>
<dbReference type="Proteomes" id="UP000554235">
    <property type="component" value="Unassembled WGS sequence"/>
</dbReference>
<keyword evidence="2" id="KW-1185">Reference proteome</keyword>
<sequence>MDHDSSFSEAARYAATSFAPEPASRIRRAVPGNSSLADVILGVIDLGDSKFNEFPRNLPEFLAATRHIFSEEYLDDFVQRRTVFDQFWRDAPASETRPSEAYIQGQTIGSWVQYMVKVIAFESQEAIIQQWKSRVREETKPIPPSPEPRQSKIPQCLQPFESAFFSVGVFPTILPIEKINILYKHALLNSNPSGRSVGQKFGQGINNAFEELPRKPAIPSRGLSVLEGFEGFTWPKSAFRATGTYREPFEESLGSDTGRVSTILQTPGAFKLRQGSETTIIL</sequence>
<dbReference type="OrthoDB" id="3723548at2759"/>
<reference evidence="1 2" key="1">
    <citation type="submission" date="2020-01" db="EMBL/GenBank/DDBJ databases">
        <title>Identification and distribution of gene clusters putatively required for synthesis of sphingolipid metabolism inhibitors in phylogenetically diverse species of the filamentous fungus Fusarium.</title>
        <authorList>
            <person name="Kim H.-S."/>
            <person name="Busman M."/>
            <person name="Brown D.W."/>
            <person name="Divon H."/>
            <person name="Uhlig S."/>
            <person name="Proctor R.H."/>
        </authorList>
    </citation>
    <scope>NUCLEOTIDE SEQUENCE [LARGE SCALE GENOMIC DNA]</scope>
    <source>
        <strain evidence="1 2">NRRL 20459</strain>
    </source>
</reference>
<proteinExistence type="predicted"/>
<name>A0A8H4PF36_9HYPO</name>
<gene>
    <name evidence="1" type="ORF">FALBO_4474</name>
</gene>
<evidence type="ECO:0000313" key="2">
    <source>
        <dbReference type="Proteomes" id="UP000554235"/>
    </source>
</evidence>
<comment type="caution">
    <text evidence="1">The sequence shown here is derived from an EMBL/GenBank/DDBJ whole genome shotgun (WGS) entry which is preliminary data.</text>
</comment>